<evidence type="ECO:0000256" key="1">
    <source>
        <dbReference type="SAM" id="MobiDB-lite"/>
    </source>
</evidence>
<keyword evidence="4" id="KW-1185">Reference proteome</keyword>
<dbReference type="PANTHER" id="PTHR38454:SF1">
    <property type="entry name" value="INTEGRAL MEMBRANE PROTEIN"/>
    <property type="match status" value="1"/>
</dbReference>
<feature type="transmembrane region" description="Helical" evidence="2">
    <location>
        <begin position="396"/>
        <end position="413"/>
    </location>
</feature>
<feature type="transmembrane region" description="Helical" evidence="2">
    <location>
        <begin position="366"/>
        <end position="390"/>
    </location>
</feature>
<keyword evidence="2" id="KW-1133">Transmembrane helix</keyword>
<feature type="transmembrane region" description="Helical" evidence="2">
    <location>
        <begin position="420"/>
        <end position="439"/>
    </location>
</feature>
<feature type="transmembrane region" description="Helical" evidence="2">
    <location>
        <begin position="482"/>
        <end position="501"/>
    </location>
</feature>
<protein>
    <submittedName>
        <fullName evidence="3">Membrane protein YfhO</fullName>
    </submittedName>
</protein>
<reference evidence="3 4" key="1">
    <citation type="submission" date="2024-06" db="EMBL/GenBank/DDBJ databases">
        <title>Genomic Encyclopedia of Type Strains, Phase IV (KMG-IV): sequencing the most valuable type-strain genomes for metagenomic binning, comparative biology and taxonomic classification.</title>
        <authorList>
            <person name="Goeker M."/>
        </authorList>
    </citation>
    <scope>NUCLEOTIDE SEQUENCE [LARGE SCALE GENOMIC DNA]</scope>
    <source>
        <strain evidence="3 4">DSM 29492</strain>
    </source>
</reference>
<keyword evidence="2" id="KW-0812">Transmembrane</keyword>
<gene>
    <name evidence="3" type="ORF">ABID24_000598</name>
</gene>
<proteinExistence type="predicted"/>
<feature type="compositionally biased region" description="Basic and acidic residues" evidence="1">
    <location>
        <begin position="729"/>
        <end position="738"/>
    </location>
</feature>
<feature type="transmembrane region" description="Helical" evidence="2">
    <location>
        <begin position="29"/>
        <end position="47"/>
    </location>
</feature>
<name>A0ABV2LYU1_9FIRM</name>
<comment type="caution">
    <text evidence="3">The sequence shown here is derived from an EMBL/GenBank/DDBJ whole genome shotgun (WGS) entry which is preliminary data.</text>
</comment>
<dbReference type="RefSeq" id="WP_257463967.1">
    <property type="nucleotide sequence ID" value="NZ_JANJZT010000003.1"/>
</dbReference>
<feature type="transmembrane region" description="Helical" evidence="2">
    <location>
        <begin position="335"/>
        <end position="354"/>
    </location>
</feature>
<evidence type="ECO:0000313" key="3">
    <source>
        <dbReference type="EMBL" id="MET3749371.1"/>
    </source>
</evidence>
<dbReference type="Pfam" id="PF09586">
    <property type="entry name" value="YfhO"/>
    <property type="match status" value="2"/>
</dbReference>
<dbReference type="InterPro" id="IPR018580">
    <property type="entry name" value="Uncharacterised_YfhO"/>
</dbReference>
<feature type="transmembrane region" description="Helical" evidence="2">
    <location>
        <begin position="247"/>
        <end position="269"/>
    </location>
</feature>
<evidence type="ECO:0000256" key="2">
    <source>
        <dbReference type="SAM" id="Phobius"/>
    </source>
</evidence>
<organism evidence="3 4">
    <name type="scientific">Blautia caecimuris</name>
    <dbReference type="NCBI Taxonomy" id="1796615"/>
    <lineage>
        <taxon>Bacteria</taxon>
        <taxon>Bacillati</taxon>
        <taxon>Bacillota</taxon>
        <taxon>Clostridia</taxon>
        <taxon>Lachnospirales</taxon>
        <taxon>Lachnospiraceae</taxon>
        <taxon>Blautia</taxon>
    </lineage>
</organism>
<dbReference type="PANTHER" id="PTHR38454">
    <property type="entry name" value="INTEGRAL MEMBRANE PROTEIN-RELATED"/>
    <property type="match status" value="1"/>
</dbReference>
<dbReference type="Proteomes" id="UP001549106">
    <property type="component" value="Unassembled WGS sequence"/>
</dbReference>
<feature type="region of interest" description="Disordered" evidence="1">
    <location>
        <begin position="713"/>
        <end position="741"/>
    </location>
</feature>
<feature type="transmembrane region" description="Helical" evidence="2">
    <location>
        <begin position="224"/>
        <end position="240"/>
    </location>
</feature>
<keyword evidence="2" id="KW-0472">Membrane</keyword>
<sequence>MDNTHKKKRAVDKATAFTKWCGKDLKYPALLFLLMTVSSLIMFQDYLLGNELMIFNDIGSDTWQQYIMNYTAIVNDIRDGSFSLWDFSNGLGVNLFNFNLFDPFLMLLYGLGVILGPAHMLMYLNVIQIIKMLMAGLVFYWFLSQFSFSPRAKLAASYAYGFSGFLLVWGQHYQFGTAVIYLPLLLLFCEKFIQKKKGRGFFPVMVFLCGIYSVYFTYMCLAATGLYLLFRILMVDDLTLAQRVRRFLLGCGEILLGVGMSLVVFLPMAEVLLNVSSRLDSQGTGFLQWLQQCFTPYHTKVYDSMIKHLFSSNLQNGFGLAKGPQSYAMNYYEDPIFFCSVLAVFLSVQFLFVLRKAQMKKRAKTVLYSAAVLIFIGVVFPVGGTVFNYFTKPTQRYTFVLIPFFLMAMAWMWDYLRKGGMLCLTLILAVTVLMGWAYLEGWKQAGFAEYKRNILILAVTGTVLAVCLVLLNFVHKQAVRQGLMAVLALALLVNVASEGAANFQARVTMKKTDTPAELMEQEMAKYEADRKSDDKETKYRAEMNKPQDFFREMYRADLGQCLEYLEQKDQSFYRVEKDYISGTVAMDASAQGYNGISSYNSVMNGYVKEFVETFCQELFFADQNHYTFWNNVEENRLAAFLGIRYLLSGQETPQEGWKLLDRVGSLYIHENEAQAGTAHFYTDAVTEESVKALCSEENRDELLESVIALPQEGEGSEKEVLKSGGNSEAENKTVKSSEDDPAYEITDLEEVSDIESVVSEQDRQVMEASEIILDAPEKDAYITGTVHAEADGYGVFMIPYEKGWNLTVDGKETELLRGDIGFLACRLPEGDHSLELKFEAPGLKAGAAGSAVFWVLFAVTRAVSQWKRYKLKVKSK</sequence>
<evidence type="ECO:0000313" key="4">
    <source>
        <dbReference type="Proteomes" id="UP001549106"/>
    </source>
</evidence>
<dbReference type="EMBL" id="JBEPMJ010000003">
    <property type="protein sequence ID" value="MET3749371.1"/>
    <property type="molecule type" value="Genomic_DNA"/>
</dbReference>
<feature type="transmembrane region" description="Helical" evidence="2">
    <location>
        <begin position="162"/>
        <end position="188"/>
    </location>
</feature>
<accession>A0ABV2LYU1</accession>
<feature type="transmembrane region" description="Helical" evidence="2">
    <location>
        <begin position="454"/>
        <end position="475"/>
    </location>
</feature>